<evidence type="ECO:0000313" key="1">
    <source>
        <dbReference type="EMBL" id="KAJ1165198.1"/>
    </source>
</evidence>
<sequence length="147" mass="14423">MKGPAVLDRKGPAERCRDGGALFSGASHGGALFSGASHGGPCSAVLLTAGPCSAVLLTAGPVQRCLSCVPREPDLGNHSRSVAIRPIACGALLCWTPGNVGVLRHTPNGAGGALLGSSPAAGLVRPAALAPLGRISGALASLCGWAR</sequence>
<evidence type="ECO:0000313" key="2">
    <source>
        <dbReference type="Proteomes" id="UP001066276"/>
    </source>
</evidence>
<keyword evidence="2" id="KW-1185">Reference proteome</keyword>
<name>A0AAV7SMB4_PLEWA</name>
<reference evidence="1" key="1">
    <citation type="journal article" date="2022" name="bioRxiv">
        <title>Sequencing and chromosome-scale assembly of the giantPleurodeles waltlgenome.</title>
        <authorList>
            <person name="Brown T."/>
            <person name="Elewa A."/>
            <person name="Iarovenko S."/>
            <person name="Subramanian E."/>
            <person name="Araus A.J."/>
            <person name="Petzold A."/>
            <person name="Susuki M."/>
            <person name="Suzuki K.-i.T."/>
            <person name="Hayashi T."/>
            <person name="Toyoda A."/>
            <person name="Oliveira C."/>
            <person name="Osipova E."/>
            <person name="Leigh N.D."/>
            <person name="Simon A."/>
            <person name="Yun M.H."/>
        </authorList>
    </citation>
    <scope>NUCLEOTIDE SEQUENCE</scope>
    <source>
        <strain evidence="1">20211129_DDA</strain>
        <tissue evidence="1">Liver</tissue>
    </source>
</reference>
<protein>
    <submittedName>
        <fullName evidence="1">Uncharacterized protein</fullName>
    </submittedName>
</protein>
<organism evidence="1 2">
    <name type="scientific">Pleurodeles waltl</name>
    <name type="common">Iberian ribbed newt</name>
    <dbReference type="NCBI Taxonomy" id="8319"/>
    <lineage>
        <taxon>Eukaryota</taxon>
        <taxon>Metazoa</taxon>
        <taxon>Chordata</taxon>
        <taxon>Craniata</taxon>
        <taxon>Vertebrata</taxon>
        <taxon>Euteleostomi</taxon>
        <taxon>Amphibia</taxon>
        <taxon>Batrachia</taxon>
        <taxon>Caudata</taxon>
        <taxon>Salamandroidea</taxon>
        <taxon>Salamandridae</taxon>
        <taxon>Pleurodelinae</taxon>
        <taxon>Pleurodeles</taxon>
    </lineage>
</organism>
<accession>A0AAV7SMB4</accession>
<dbReference type="AlphaFoldDB" id="A0AAV7SMB4"/>
<comment type="caution">
    <text evidence="1">The sequence shown here is derived from an EMBL/GenBank/DDBJ whole genome shotgun (WGS) entry which is preliminary data.</text>
</comment>
<gene>
    <name evidence="1" type="ORF">NDU88_005626</name>
</gene>
<proteinExistence type="predicted"/>
<dbReference type="EMBL" id="JANPWB010000008">
    <property type="protein sequence ID" value="KAJ1165198.1"/>
    <property type="molecule type" value="Genomic_DNA"/>
</dbReference>
<dbReference type="Proteomes" id="UP001066276">
    <property type="component" value="Chromosome 4_2"/>
</dbReference>